<sequence length="77" mass="8151">MARGLKFSSMFFIFLVSLQLCSMLYLTAEARPLNGQGLAVGQGSGAIEGASKKTASGFRVGRRTNEEGPSPDAGHHH</sequence>
<accession>A0A5N6QPB1</accession>
<proteinExistence type="predicted"/>
<feature type="signal peptide" evidence="2">
    <location>
        <begin position="1"/>
        <end position="30"/>
    </location>
</feature>
<evidence type="ECO:0000256" key="2">
    <source>
        <dbReference type="SAM" id="SignalP"/>
    </source>
</evidence>
<evidence type="ECO:0000313" key="3">
    <source>
        <dbReference type="EMBL" id="KAE8008033.1"/>
    </source>
</evidence>
<organism evidence="3 4">
    <name type="scientific">Carpinus fangiana</name>
    <dbReference type="NCBI Taxonomy" id="176857"/>
    <lineage>
        <taxon>Eukaryota</taxon>
        <taxon>Viridiplantae</taxon>
        <taxon>Streptophyta</taxon>
        <taxon>Embryophyta</taxon>
        <taxon>Tracheophyta</taxon>
        <taxon>Spermatophyta</taxon>
        <taxon>Magnoliopsida</taxon>
        <taxon>eudicotyledons</taxon>
        <taxon>Gunneridae</taxon>
        <taxon>Pentapetalae</taxon>
        <taxon>rosids</taxon>
        <taxon>fabids</taxon>
        <taxon>Fagales</taxon>
        <taxon>Betulaceae</taxon>
        <taxon>Carpinus</taxon>
    </lineage>
</organism>
<keyword evidence="4" id="KW-1185">Reference proteome</keyword>
<feature type="region of interest" description="Disordered" evidence="1">
    <location>
        <begin position="48"/>
        <end position="77"/>
    </location>
</feature>
<feature type="chain" id="PRO_5024306092" evidence="2">
    <location>
        <begin position="31"/>
        <end position="77"/>
    </location>
</feature>
<reference evidence="3 4" key="1">
    <citation type="submission" date="2019-06" db="EMBL/GenBank/DDBJ databases">
        <title>A chromosomal-level reference genome of Carpinus fangiana (Coryloideae, Betulaceae).</title>
        <authorList>
            <person name="Yang X."/>
            <person name="Wang Z."/>
            <person name="Zhang L."/>
            <person name="Hao G."/>
            <person name="Liu J."/>
            <person name="Yang Y."/>
        </authorList>
    </citation>
    <scope>NUCLEOTIDE SEQUENCE [LARGE SCALE GENOMIC DNA]</scope>
    <source>
        <strain evidence="3">Cfa_2016G</strain>
        <tissue evidence="3">Leaf</tissue>
    </source>
</reference>
<gene>
    <name evidence="3" type="ORF">FH972_004582</name>
</gene>
<name>A0A5N6QPB1_9ROSI</name>
<evidence type="ECO:0000256" key="1">
    <source>
        <dbReference type="SAM" id="MobiDB-lite"/>
    </source>
</evidence>
<keyword evidence="2" id="KW-0732">Signal</keyword>
<dbReference type="AlphaFoldDB" id="A0A5N6QPB1"/>
<protein>
    <submittedName>
        <fullName evidence="3">Uncharacterized protein</fullName>
    </submittedName>
</protein>
<dbReference type="Proteomes" id="UP000327013">
    <property type="component" value="Chromosome 2"/>
</dbReference>
<dbReference type="EMBL" id="CM017322">
    <property type="protein sequence ID" value="KAE8008033.1"/>
    <property type="molecule type" value="Genomic_DNA"/>
</dbReference>
<evidence type="ECO:0000313" key="4">
    <source>
        <dbReference type="Proteomes" id="UP000327013"/>
    </source>
</evidence>